<feature type="compositionally biased region" description="Polar residues" evidence="2">
    <location>
        <begin position="153"/>
        <end position="175"/>
    </location>
</feature>
<proteinExistence type="inferred from homology"/>
<dbReference type="Pfam" id="PF02825">
    <property type="entry name" value="WWE"/>
    <property type="match status" value="1"/>
</dbReference>
<dbReference type="GO" id="GO:0030134">
    <property type="term" value="C:COPII-coated ER to Golgi transport vesicle"/>
    <property type="evidence" value="ECO:0007669"/>
    <property type="project" value="TreeGrafter"/>
</dbReference>
<name>A0A6I9YXX6_9SAUR</name>
<evidence type="ECO:0000313" key="6">
    <source>
        <dbReference type="RefSeq" id="XP_013928445.1"/>
    </source>
</evidence>
<evidence type="ECO:0000313" key="5">
    <source>
        <dbReference type="Proteomes" id="UP000504617"/>
    </source>
</evidence>
<gene>
    <name evidence="6" type="primary">SEC23IP</name>
</gene>
<dbReference type="GO" id="GO:0004620">
    <property type="term" value="F:phospholipase activity"/>
    <property type="evidence" value="ECO:0007669"/>
    <property type="project" value="TreeGrafter"/>
</dbReference>
<keyword evidence="5" id="KW-1185">Reference proteome</keyword>
<feature type="domain" description="DDHD" evidence="4">
    <location>
        <begin position="458"/>
        <end position="684"/>
    </location>
</feature>
<dbReference type="GeneID" id="106554322"/>
<sequence>MPFSDLDSTTLEKVYNSGDAILSYFLLILTIFFNADDNTDVGEEDSFLGQTATNVNPPSTFSYFSQIPSSSDPFGSIGQPPLGVATSTQAGTFVFPKPPVSFPLLPSSQDGPNVFSASTPKSQSFNTPSTSVQGIGTYQTPQQSGPPPAVFSTPPQGASQQGYNPYRHTNLSSRANPYITPPQLQQTQAPAQSLQPSPLVPPMQKYPTPAGPIPPSVLSPQTSMLAGPLVKAPPVLLQNQYEPVQPHWFYCKEVENKELWMPFSDLDSTTLDKVYNSVQPDPESVVLSTDGGRYDVYLYDRVRKAVYWEEQQSEVRRCTWFYKGDKDSRFIPYTEDFSEKLEAEYKKAVTTNQWHRRLEFPGGETFVMHNPKASIIYLSRNIKKITLPTIGRLRHFTNETLLDILFYNSPTYCQTVVEKVTVEMNHLYALFMSRNPDFKGGISVAGHSLGALVLFDILSNQKDWTSAVNSAPVASNGAVKDVTDDQQLLCTIDDLKEMGIPLGPRKKIANFVKDRAAKQLDPVAYRLEPMIISDFDVKPVLIPHHKGRKRLHLELKDSLSRMGSDLKQGFLSSLKTAWQTLNEFARAHTSSSILQAELEKVAHQIKAEEEKDEAEEKIVESPELSKDEDLSIKIGLLNGGRRIDYVLQEKPIESFNEYLFALQSHLCYWESEDTSLLLLKEIYRTMNVSPEQPQH</sequence>
<dbReference type="InterPro" id="IPR013761">
    <property type="entry name" value="SAM/pointed_sf"/>
</dbReference>
<dbReference type="Pfam" id="PF23464">
    <property type="entry name" value="WWE_3"/>
    <property type="match status" value="1"/>
</dbReference>
<dbReference type="KEGG" id="tsr:106554322"/>
<dbReference type="PROSITE" id="PS51043">
    <property type="entry name" value="DDHD"/>
    <property type="match status" value="1"/>
</dbReference>
<dbReference type="Gene3D" id="1.10.150.50">
    <property type="entry name" value="Transcription Factor, Ets-1"/>
    <property type="match status" value="1"/>
</dbReference>
<reference evidence="6" key="1">
    <citation type="submission" date="2025-08" db="UniProtKB">
        <authorList>
            <consortium name="RefSeq"/>
        </authorList>
    </citation>
    <scope>IDENTIFICATION</scope>
    <source>
        <tissue evidence="6">Skeletal muscle</tissue>
    </source>
</reference>
<dbReference type="InterPro" id="IPR004177">
    <property type="entry name" value="DDHD_dom"/>
</dbReference>
<dbReference type="Proteomes" id="UP000504617">
    <property type="component" value="Unplaced"/>
</dbReference>
<dbReference type="CTD" id="11196"/>
<evidence type="ECO:0000256" key="2">
    <source>
        <dbReference type="SAM" id="MobiDB-lite"/>
    </source>
</evidence>
<dbReference type="InterPro" id="IPR004170">
    <property type="entry name" value="WWE_dom"/>
</dbReference>
<evidence type="ECO:0000259" key="3">
    <source>
        <dbReference type="PROSITE" id="PS50918"/>
    </source>
</evidence>
<dbReference type="RefSeq" id="XP_013928445.1">
    <property type="nucleotide sequence ID" value="XM_014072970.1"/>
</dbReference>
<dbReference type="AlphaFoldDB" id="A0A6I9YXX6"/>
<feature type="compositionally biased region" description="Polar residues" evidence="2">
    <location>
        <begin position="106"/>
        <end position="143"/>
    </location>
</feature>
<evidence type="ECO:0000256" key="1">
    <source>
        <dbReference type="ARBA" id="ARBA00038464"/>
    </source>
</evidence>
<dbReference type="OrthoDB" id="69269at2759"/>
<comment type="similarity">
    <text evidence="1">Belongs to the PA-PLA1 family.</text>
</comment>
<dbReference type="InterPro" id="IPR057825">
    <property type="entry name" value="WWE_SEC23-DDH2"/>
</dbReference>
<protein>
    <submittedName>
        <fullName evidence="6">SEC23-interacting protein</fullName>
    </submittedName>
</protein>
<feature type="compositionally biased region" description="Low complexity" evidence="2">
    <location>
        <begin position="181"/>
        <end position="197"/>
    </location>
</feature>
<organism evidence="5 6">
    <name type="scientific">Thamnophis sirtalis</name>
    <dbReference type="NCBI Taxonomy" id="35019"/>
    <lineage>
        <taxon>Eukaryota</taxon>
        <taxon>Metazoa</taxon>
        <taxon>Chordata</taxon>
        <taxon>Craniata</taxon>
        <taxon>Vertebrata</taxon>
        <taxon>Euteleostomi</taxon>
        <taxon>Lepidosauria</taxon>
        <taxon>Squamata</taxon>
        <taxon>Bifurcata</taxon>
        <taxon>Unidentata</taxon>
        <taxon>Episquamata</taxon>
        <taxon>Toxicofera</taxon>
        <taxon>Serpentes</taxon>
        <taxon>Colubroidea</taxon>
        <taxon>Colubridae</taxon>
        <taxon>Natricinae</taxon>
        <taxon>Thamnophis</taxon>
    </lineage>
</organism>
<evidence type="ECO:0000259" key="4">
    <source>
        <dbReference type="PROSITE" id="PS51043"/>
    </source>
</evidence>
<dbReference type="Pfam" id="PF02862">
    <property type="entry name" value="DDHD"/>
    <property type="match status" value="1"/>
</dbReference>
<dbReference type="PROSITE" id="PS50918">
    <property type="entry name" value="WWE"/>
    <property type="match status" value="1"/>
</dbReference>
<dbReference type="PANTHER" id="PTHR23509:SF4">
    <property type="entry name" value="SEC23-INTERACTING PROTEIN"/>
    <property type="match status" value="1"/>
</dbReference>
<dbReference type="SMART" id="SM01127">
    <property type="entry name" value="DDHD"/>
    <property type="match status" value="1"/>
</dbReference>
<dbReference type="PANTHER" id="PTHR23509">
    <property type="entry name" value="PA-PL1 PHOSPHOLIPASE FAMILY"/>
    <property type="match status" value="1"/>
</dbReference>
<accession>A0A6I9YXX6</accession>
<dbReference type="GO" id="GO:0046872">
    <property type="term" value="F:metal ion binding"/>
    <property type="evidence" value="ECO:0007669"/>
    <property type="project" value="InterPro"/>
</dbReference>
<feature type="region of interest" description="Disordered" evidence="2">
    <location>
        <begin position="105"/>
        <end position="215"/>
    </location>
</feature>
<feature type="domain" description="WWE" evidence="3">
    <location>
        <begin position="234"/>
        <end position="317"/>
    </location>
</feature>
<dbReference type="InterPro" id="IPR058055">
    <property type="entry name" value="PA-PLA1"/>
</dbReference>